<organism evidence="4 5">
    <name type="scientific">Macrostomum lignano</name>
    <dbReference type="NCBI Taxonomy" id="282301"/>
    <lineage>
        <taxon>Eukaryota</taxon>
        <taxon>Metazoa</taxon>
        <taxon>Spiralia</taxon>
        <taxon>Lophotrochozoa</taxon>
        <taxon>Platyhelminthes</taxon>
        <taxon>Rhabditophora</taxon>
        <taxon>Macrostomorpha</taxon>
        <taxon>Macrostomida</taxon>
        <taxon>Macrostomidae</taxon>
        <taxon>Macrostomum</taxon>
    </lineage>
</organism>
<proteinExistence type="inferred from homology"/>
<evidence type="ECO:0000256" key="1">
    <source>
        <dbReference type="ARBA" id="ARBA00023451"/>
    </source>
</evidence>
<dbReference type="Proteomes" id="UP000215902">
    <property type="component" value="Unassembled WGS sequence"/>
</dbReference>
<feature type="region of interest" description="Disordered" evidence="3">
    <location>
        <begin position="90"/>
        <end position="109"/>
    </location>
</feature>
<dbReference type="PANTHER" id="PTHR47231:SF1">
    <property type="entry name" value="CILIA- AND FLAGELLA-ASSOCIATED PROTEIN HOATZ"/>
    <property type="match status" value="1"/>
</dbReference>
<keyword evidence="5" id="KW-1185">Reference proteome</keyword>
<dbReference type="Pfam" id="PF17664">
    <property type="entry name" value="HOATZ-like"/>
    <property type="match status" value="1"/>
</dbReference>
<reference evidence="4 5" key="1">
    <citation type="submission" date="2017-06" db="EMBL/GenBank/DDBJ databases">
        <title>A platform for efficient transgenesis in Macrostomum lignano, a flatworm model organism for stem cell research.</title>
        <authorList>
            <person name="Berezikov E."/>
        </authorList>
    </citation>
    <scope>NUCLEOTIDE SEQUENCE [LARGE SCALE GENOMIC DNA]</scope>
    <source>
        <strain evidence="4">DV1</strain>
        <tissue evidence="4">Whole organism</tissue>
    </source>
</reference>
<protein>
    <recommendedName>
        <fullName evidence="2">Cilia- and flagella-associated protein HOATZ</fullName>
    </recommendedName>
</protein>
<accession>A0A267EEM6</accession>
<name>A0A267EEM6_9PLAT</name>
<evidence type="ECO:0000313" key="4">
    <source>
        <dbReference type="EMBL" id="PAA59990.1"/>
    </source>
</evidence>
<gene>
    <name evidence="4" type="ORF">BOX15_Mlig031270g2</name>
</gene>
<feature type="region of interest" description="Disordered" evidence="3">
    <location>
        <begin position="130"/>
        <end position="174"/>
    </location>
</feature>
<comment type="caution">
    <text evidence="4">The sequence shown here is derived from an EMBL/GenBank/DDBJ whole genome shotgun (WGS) entry which is preliminary data.</text>
</comment>
<feature type="compositionally biased region" description="Basic and acidic residues" evidence="3">
    <location>
        <begin position="130"/>
        <end position="146"/>
    </location>
</feature>
<dbReference type="AlphaFoldDB" id="A0A267EEM6"/>
<comment type="similarity">
    <text evidence="1">Belongs to the HOATZ family.</text>
</comment>
<sequence>GRNLKARILAAFCNSSRTKLNAKQLTSMSNSDSDCSCTSSCCERHHGKRQTVIRFDGSSAETVAYANTFWQSAQMVPTLESGLSCPSVSQRLKRAPPGHQPVSISCPNTELSPKQEEFLQRARDEEELDRFTRLQLSKDRQDEQRSRFRKQRVANQTRAEQLAQLPKDRLRRTS</sequence>
<feature type="non-terminal residue" evidence="4">
    <location>
        <position position="1"/>
    </location>
</feature>
<dbReference type="InterPro" id="IPR040681">
    <property type="entry name" value="HOATZ-like"/>
</dbReference>
<dbReference type="PANTHER" id="PTHR47231">
    <property type="entry name" value="UPF0722 PROTEIN C11ORF88"/>
    <property type="match status" value="1"/>
</dbReference>
<evidence type="ECO:0000256" key="3">
    <source>
        <dbReference type="SAM" id="MobiDB-lite"/>
    </source>
</evidence>
<evidence type="ECO:0000313" key="5">
    <source>
        <dbReference type="Proteomes" id="UP000215902"/>
    </source>
</evidence>
<dbReference type="GO" id="GO:0060271">
    <property type="term" value="P:cilium assembly"/>
    <property type="evidence" value="ECO:0007669"/>
    <property type="project" value="InterPro"/>
</dbReference>
<dbReference type="OrthoDB" id="10004365at2759"/>
<dbReference type="EMBL" id="NIVC01002205">
    <property type="protein sequence ID" value="PAA59990.1"/>
    <property type="molecule type" value="Genomic_DNA"/>
</dbReference>
<evidence type="ECO:0000256" key="2">
    <source>
        <dbReference type="ARBA" id="ARBA00023657"/>
    </source>
</evidence>